<dbReference type="PANTHER" id="PTHR31845:SF34">
    <property type="entry name" value="TRANSCRIPTIONAL ACTIVATOR OF PROTEASES PRTT"/>
    <property type="match status" value="1"/>
</dbReference>
<proteinExistence type="inferred from homology"/>
<comment type="caution">
    <text evidence="12">The sequence shown here is derived from an EMBL/GenBank/DDBJ whole genome shotgun (WGS) entry which is preliminary data.</text>
</comment>
<dbReference type="GO" id="GO:0000976">
    <property type="term" value="F:transcription cis-regulatory region binding"/>
    <property type="evidence" value="ECO:0007669"/>
    <property type="project" value="TreeGrafter"/>
</dbReference>
<dbReference type="Pfam" id="PF00172">
    <property type="entry name" value="Zn_clus"/>
    <property type="match status" value="1"/>
</dbReference>
<dbReference type="CDD" id="cd12148">
    <property type="entry name" value="fungal_TF_MHR"/>
    <property type="match status" value="1"/>
</dbReference>
<reference evidence="13" key="1">
    <citation type="submission" date="2017-02" db="EMBL/GenBank/DDBJ databases">
        <authorList>
            <person name="Tafer H."/>
            <person name="Lopandic K."/>
        </authorList>
    </citation>
    <scope>NUCLEOTIDE SEQUENCE [LARGE SCALE GENOMIC DNA]</scope>
    <source>
        <strain evidence="13">CBS 366.77</strain>
    </source>
</reference>
<dbReference type="GO" id="GO:0008270">
    <property type="term" value="F:zinc ion binding"/>
    <property type="evidence" value="ECO:0007669"/>
    <property type="project" value="InterPro"/>
</dbReference>
<dbReference type="GO" id="GO:0000981">
    <property type="term" value="F:DNA-binding transcription factor activity, RNA polymerase II-specific"/>
    <property type="evidence" value="ECO:0007669"/>
    <property type="project" value="InterPro"/>
</dbReference>
<dbReference type="PROSITE" id="PS50048">
    <property type="entry name" value="ZN2_CY6_FUNGAL_2"/>
    <property type="match status" value="1"/>
</dbReference>
<dbReference type="AlphaFoldDB" id="A0A3A2ZF46"/>
<keyword evidence="2" id="KW-0479">Metal-binding</keyword>
<evidence type="ECO:0000256" key="7">
    <source>
        <dbReference type="ARBA" id="ARBA00023242"/>
    </source>
</evidence>
<evidence type="ECO:0000256" key="4">
    <source>
        <dbReference type="ARBA" id="ARBA00023015"/>
    </source>
</evidence>
<evidence type="ECO:0000256" key="5">
    <source>
        <dbReference type="ARBA" id="ARBA00023125"/>
    </source>
</evidence>
<evidence type="ECO:0000256" key="8">
    <source>
        <dbReference type="ARBA" id="ARBA00038134"/>
    </source>
</evidence>
<keyword evidence="7" id="KW-0539">Nucleus</keyword>
<dbReference type="OrthoDB" id="2595934at2759"/>
<dbReference type="STRING" id="2070753.A0A3A2ZF46"/>
<gene>
    <name evidence="12" type="ORF">PHISCL_05873</name>
</gene>
<dbReference type="EMBL" id="MVGC01000205">
    <property type="protein sequence ID" value="RJE21782.1"/>
    <property type="molecule type" value="Genomic_DNA"/>
</dbReference>
<dbReference type="SMART" id="SM00066">
    <property type="entry name" value="GAL4"/>
    <property type="match status" value="1"/>
</dbReference>
<comment type="similarity">
    <text evidence="8">Belongs to the prtT family.</text>
</comment>
<keyword evidence="4" id="KW-0805">Transcription regulation</keyword>
<evidence type="ECO:0000256" key="10">
    <source>
        <dbReference type="ARBA" id="ARBA00042461"/>
    </source>
</evidence>
<dbReference type="CDD" id="cd00067">
    <property type="entry name" value="GAL4"/>
    <property type="match status" value="1"/>
</dbReference>
<evidence type="ECO:0000313" key="12">
    <source>
        <dbReference type="EMBL" id="RJE21782.1"/>
    </source>
</evidence>
<name>A0A3A2ZF46_9EURO</name>
<dbReference type="InterPro" id="IPR036864">
    <property type="entry name" value="Zn2-C6_fun-type_DNA-bd_sf"/>
</dbReference>
<organism evidence="12 13">
    <name type="scientific">Aspergillus sclerotialis</name>
    <dbReference type="NCBI Taxonomy" id="2070753"/>
    <lineage>
        <taxon>Eukaryota</taxon>
        <taxon>Fungi</taxon>
        <taxon>Dikarya</taxon>
        <taxon>Ascomycota</taxon>
        <taxon>Pezizomycotina</taxon>
        <taxon>Eurotiomycetes</taxon>
        <taxon>Eurotiomycetidae</taxon>
        <taxon>Eurotiales</taxon>
        <taxon>Aspergillaceae</taxon>
        <taxon>Aspergillus</taxon>
        <taxon>Aspergillus subgen. Polypaecilum</taxon>
    </lineage>
</organism>
<evidence type="ECO:0000256" key="6">
    <source>
        <dbReference type="ARBA" id="ARBA00023163"/>
    </source>
</evidence>
<accession>A0A3A2ZF46</accession>
<evidence type="ECO:0000256" key="9">
    <source>
        <dbReference type="ARBA" id="ARBA00041135"/>
    </source>
</evidence>
<dbReference type="PANTHER" id="PTHR31845">
    <property type="entry name" value="FINGER DOMAIN PROTEIN, PUTATIVE-RELATED"/>
    <property type="match status" value="1"/>
</dbReference>
<dbReference type="GO" id="GO:0005634">
    <property type="term" value="C:nucleus"/>
    <property type="evidence" value="ECO:0007669"/>
    <property type="project" value="UniProtKB-SubCell"/>
</dbReference>
<dbReference type="InterPro" id="IPR051089">
    <property type="entry name" value="prtT"/>
</dbReference>
<keyword evidence="3" id="KW-0862">Zinc</keyword>
<sequence>MPSDRGRAPRACVSCRRQKTRCYESAVSGGACLRCERLNQRCSFVRTPVSQEGTGSGNSDARIERLERTVAALLDRLGEDSTTITAYRSNHENGRKPGIPLSTANFANVPSNSPENPSSAPVMIIRDLATDMGMMSPDTESPDTVLDTLVNPDLQLVLLTSFLKHYGQWILYDPESDPNTFLGTVGQSPLLQCACFLIAVRHTSEELATRLAPKLYECAKSLVSNALLTAPQNIDFFQAILVLCLWSTTVGQVPLSIDGWLLSGYALQHCQCSPLFDVTLGQEQDGQVTKSALDRWCLRNHLYLAHLHYCVGTSRKAMLHSSQIEACRPFVDYDRLTNFELRMVAEVHLYWTVYENSSANPVNLLKSLADFQNWKNEWQFVLDRPRSQFIKMGFHFAHLLLYDKSMKARSTEPSDTIISEMVNHSTVLTQLAMDTTDEETRHLSDHIYHMITYAAIVICRLLNMHKDKLATTYNVEELDSLVLRLVDWLRGIGLACHAAHTLGDLIARVHVKLCPRAESPSALLDQSQDFFGADFANYFPEFLGVEATGDPNWALLPGWSQGPY</sequence>
<keyword evidence="13" id="KW-1185">Reference proteome</keyword>
<dbReference type="PROSITE" id="PS00463">
    <property type="entry name" value="ZN2_CY6_FUNGAL_1"/>
    <property type="match status" value="1"/>
</dbReference>
<evidence type="ECO:0000256" key="3">
    <source>
        <dbReference type="ARBA" id="ARBA00022833"/>
    </source>
</evidence>
<evidence type="ECO:0000256" key="2">
    <source>
        <dbReference type="ARBA" id="ARBA00022723"/>
    </source>
</evidence>
<dbReference type="Proteomes" id="UP000266188">
    <property type="component" value="Unassembled WGS sequence"/>
</dbReference>
<keyword evidence="5" id="KW-0238">DNA-binding</keyword>
<evidence type="ECO:0000259" key="11">
    <source>
        <dbReference type="PROSITE" id="PS50048"/>
    </source>
</evidence>
<keyword evidence="6" id="KW-0804">Transcription</keyword>
<evidence type="ECO:0000256" key="1">
    <source>
        <dbReference type="ARBA" id="ARBA00004123"/>
    </source>
</evidence>
<protein>
    <recommendedName>
        <fullName evidence="9">Transcriptional activator of proteases prtT</fullName>
    </recommendedName>
    <alternativeName>
        <fullName evidence="10">Zn(2)-C6 zinc finger-containing protein prtT</fullName>
    </alternativeName>
</protein>
<evidence type="ECO:0000313" key="13">
    <source>
        <dbReference type="Proteomes" id="UP000266188"/>
    </source>
</evidence>
<comment type="subcellular location">
    <subcellularLocation>
        <location evidence="1">Nucleus</location>
    </subcellularLocation>
</comment>
<dbReference type="InterPro" id="IPR001138">
    <property type="entry name" value="Zn2Cys6_DnaBD"/>
</dbReference>
<dbReference type="SUPFAM" id="SSF57701">
    <property type="entry name" value="Zn2/Cys6 DNA-binding domain"/>
    <property type="match status" value="1"/>
</dbReference>
<dbReference type="Gene3D" id="4.10.240.10">
    <property type="entry name" value="Zn(2)-C6 fungal-type DNA-binding domain"/>
    <property type="match status" value="1"/>
</dbReference>
<feature type="domain" description="Zn(2)-C6 fungal-type" evidence="11">
    <location>
        <begin position="11"/>
        <end position="44"/>
    </location>
</feature>